<accession>A0A0D3GSN2</accession>
<keyword evidence="2 4" id="KW-0689">Ribosomal protein</keyword>
<evidence type="ECO:0000259" key="5">
    <source>
        <dbReference type="SMART" id="SM01386"/>
    </source>
</evidence>
<dbReference type="InterPro" id="IPR012606">
    <property type="entry name" value="Ribosomal_uS15_N"/>
</dbReference>
<dbReference type="InterPro" id="IPR000589">
    <property type="entry name" value="Ribosomal_uS15"/>
</dbReference>
<dbReference type="Proteomes" id="UP000026960">
    <property type="component" value="Chromosome 7"/>
</dbReference>
<feature type="domain" description="Small ribosomal subunit protein uS15 N-terminal" evidence="5">
    <location>
        <begin position="1"/>
        <end position="60"/>
    </location>
</feature>
<dbReference type="InterPro" id="IPR009068">
    <property type="entry name" value="uS15_NS1_RNA-bd_sf"/>
</dbReference>
<comment type="similarity">
    <text evidence="1 4">Belongs to the universal ribosomal protein uS15 family.</text>
</comment>
<evidence type="ECO:0000256" key="3">
    <source>
        <dbReference type="ARBA" id="ARBA00023274"/>
    </source>
</evidence>
<proteinExistence type="inferred from homology"/>
<dbReference type="Pfam" id="PF08069">
    <property type="entry name" value="Ribosomal_S13_N"/>
    <property type="match status" value="1"/>
</dbReference>
<dbReference type="STRING" id="65489.A0A0D3GSN2"/>
<dbReference type="GO" id="GO:0006412">
    <property type="term" value="P:translation"/>
    <property type="evidence" value="ECO:0007669"/>
    <property type="project" value="InterPro"/>
</dbReference>
<dbReference type="SUPFAM" id="SSF47060">
    <property type="entry name" value="S15/NS1 RNA-binding domain"/>
    <property type="match status" value="1"/>
</dbReference>
<reference evidence="6" key="2">
    <citation type="submission" date="2015-03" db="UniProtKB">
        <authorList>
            <consortium name="EnsemblPlants"/>
        </authorList>
    </citation>
    <scope>IDENTIFICATION</scope>
</reference>
<dbReference type="Gramene" id="OBART07G19470.1">
    <property type="protein sequence ID" value="OBART07G19470.1"/>
    <property type="gene ID" value="OBART07G19470"/>
</dbReference>
<dbReference type="Gene3D" id="4.10.860.130">
    <property type="match status" value="1"/>
</dbReference>
<dbReference type="Gene3D" id="1.10.287.10">
    <property type="entry name" value="S15/NS1, RNA-binding"/>
    <property type="match status" value="1"/>
</dbReference>
<evidence type="ECO:0000313" key="7">
    <source>
        <dbReference type="Proteomes" id="UP000026960"/>
    </source>
</evidence>
<dbReference type="GO" id="GO:0005730">
    <property type="term" value="C:nucleolus"/>
    <property type="evidence" value="ECO:0007669"/>
    <property type="project" value="TreeGrafter"/>
</dbReference>
<reference evidence="6" key="1">
    <citation type="journal article" date="2009" name="Rice">
        <title>De Novo Next Generation Sequencing of Plant Genomes.</title>
        <authorList>
            <person name="Rounsley S."/>
            <person name="Marri P.R."/>
            <person name="Yu Y."/>
            <person name="He R."/>
            <person name="Sisneros N."/>
            <person name="Goicoechea J.L."/>
            <person name="Lee S.J."/>
            <person name="Angelova A."/>
            <person name="Kudrna D."/>
            <person name="Luo M."/>
            <person name="Affourtit J."/>
            <person name="Desany B."/>
            <person name="Knight J."/>
            <person name="Niazi F."/>
            <person name="Egholm M."/>
            <person name="Wing R.A."/>
        </authorList>
    </citation>
    <scope>NUCLEOTIDE SEQUENCE [LARGE SCALE GENOMIC DNA]</scope>
    <source>
        <strain evidence="6">cv. IRGC 105608</strain>
    </source>
</reference>
<dbReference type="InterPro" id="IPR023029">
    <property type="entry name" value="Ribosomal_uS15_arc_euk"/>
</dbReference>
<dbReference type="CDD" id="cd00353">
    <property type="entry name" value="Ribosomal_S15p_S13e"/>
    <property type="match status" value="1"/>
</dbReference>
<evidence type="ECO:0000256" key="1">
    <source>
        <dbReference type="ARBA" id="ARBA00008434"/>
    </source>
</evidence>
<dbReference type="FunFam" id="4.10.860.130:FF:000001">
    <property type="entry name" value="40S ribosomal protein S13"/>
    <property type="match status" value="1"/>
</dbReference>
<dbReference type="HOGENOM" id="CLU_090139_2_0_1"/>
<dbReference type="GO" id="GO:0003735">
    <property type="term" value="F:structural constituent of ribosome"/>
    <property type="evidence" value="ECO:0007669"/>
    <property type="project" value="InterPro"/>
</dbReference>
<dbReference type="Pfam" id="PF00312">
    <property type="entry name" value="Ribosomal_S15"/>
    <property type="match status" value="1"/>
</dbReference>
<evidence type="ECO:0000313" key="6">
    <source>
        <dbReference type="EnsemblPlants" id="OBART07G19470.1"/>
    </source>
</evidence>
<organism evidence="6">
    <name type="scientific">Oryza barthii</name>
    <dbReference type="NCBI Taxonomy" id="65489"/>
    <lineage>
        <taxon>Eukaryota</taxon>
        <taxon>Viridiplantae</taxon>
        <taxon>Streptophyta</taxon>
        <taxon>Embryophyta</taxon>
        <taxon>Tracheophyta</taxon>
        <taxon>Spermatophyta</taxon>
        <taxon>Magnoliopsida</taxon>
        <taxon>Liliopsida</taxon>
        <taxon>Poales</taxon>
        <taxon>Poaceae</taxon>
        <taxon>BOP clade</taxon>
        <taxon>Oryzoideae</taxon>
        <taxon>Oryzeae</taxon>
        <taxon>Oryzinae</taxon>
        <taxon>Oryza</taxon>
    </lineage>
</organism>
<dbReference type="PaxDb" id="65489-OBART07G19470.1"/>
<dbReference type="SMART" id="SM01386">
    <property type="entry name" value="Ribosomal_S13_N"/>
    <property type="match status" value="1"/>
</dbReference>
<dbReference type="EnsemblPlants" id="OBART07G19470.1">
    <property type="protein sequence ID" value="OBART07G19470.1"/>
    <property type="gene ID" value="OBART07G19470"/>
</dbReference>
<dbReference type="NCBIfam" id="NF006331">
    <property type="entry name" value="PRK08561.1"/>
    <property type="match status" value="1"/>
</dbReference>
<evidence type="ECO:0000256" key="2">
    <source>
        <dbReference type="ARBA" id="ARBA00022980"/>
    </source>
</evidence>
<keyword evidence="7" id="KW-1185">Reference proteome</keyword>
<dbReference type="PANTHER" id="PTHR11885">
    <property type="entry name" value="RIBOSOMAL PROTEIN S15P/S13E"/>
    <property type="match status" value="1"/>
</dbReference>
<dbReference type="HAMAP" id="MF_01343_A">
    <property type="entry name" value="Ribosomal_uS15_A"/>
    <property type="match status" value="1"/>
</dbReference>
<protein>
    <recommendedName>
        <fullName evidence="5">Small ribosomal subunit protein uS15 N-terminal domain-containing protein</fullName>
    </recommendedName>
</protein>
<sequence length="151" mass="16872">MGRMHSSGKGMSCSVLPYRRAAPAWVKTSASEVEEMIVRAAKKGQLPSQIGAILRDAHAVPLAQGVTGGKILRVLKSRGLAPEVPEDLYFLIKKAVAMRKHLERNRKDKDTKFRLILVESRVHRLTRYYRLAKKIPALFKYDSTTASTLVA</sequence>
<evidence type="ECO:0000256" key="4">
    <source>
        <dbReference type="RuleBase" id="RU003919"/>
    </source>
</evidence>
<keyword evidence="3 4" id="KW-0687">Ribonucleoprotein</keyword>
<dbReference type="AlphaFoldDB" id="A0A0D3GSN2"/>
<name>A0A0D3GSN2_9ORYZ</name>
<dbReference type="PANTHER" id="PTHR11885:SF16">
    <property type="entry name" value="OS07G0572900 PROTEIN"/>
    <property type="match status" value="1"/>
</dbReference>
<dbReference type="SMART" id="SM01387">
    <property type="entry name" value="Ribosomal_S15"/>
    <property type="match status" value="1"/>
</dbReference>
<dbReference type="GO" id="GO:0070181">
    <property type="term" value="F:small ribosomal subunit rRNA binding"/>
    <property type="evidence" value="ECO:0007669"/>
    <property type="project" value="TreeGrafter"/>
</dbReference>
<dbReference type="PROSITE" id="PS00362">
    <property type="entry name" value="RIBOSOMAL_S15"/>
    <property type="match status" value="1"/>
</dbReference>
<dbReference type="FunFam" id="1.10.287.10:FF:000003">
    <property type="entry name" value="40S ribosomal protein S13"/>
    <property type="match status" value="1"/>
</dbReference>
<dbReference type="GO" id="GO:0022627">
    <property type="term" value="C:cytosolic small ribosomal subunit"/>
    <property type="evidence" value="ECO:0007669"/>
    <property type="project" value="TreeGrafter"/>
</dbReference>
<dbReference type="eggNOG" id="KOG0400">
    <property type="taxonomic scope" value="Eukaryota"/>
</dbReference>